<feature type="region of interest" description="Disordered" evidence="1">
    <location>
        <begin position="46"/>
        <end position="75"/>
    </location>
</feature>
<dbReference type="AlphaFoldDB" id="A0A1H8ICF8"/>
<dbReference type="RefSeq" id="WP_091845775.1">
    <property type="nucleotide sequence ID" value="NZ_FOCM01000005.1"/>
</dbReference>
<evidence type="ECO:0000256" key="1">
    <source>
        <dbReference type="SAM" id="MobiDB-lite"/>
    </source>
</evidence>
<feature type="region of interest" description="Disordered" evidence="1">
    <location>
        <begin position="1"/>
        <end position="22"/>
    </location>
</feature>
<proteinExistence type="predicted"/>
<sequence>MSMHARAIDERLARRVDTPASEQRLRGHRLFGSVSDIECMLFSQISSSNAANTAERRPRMHKTDSAEGAKGKNRT</sequence>
<feature type="compositionally biased region" description="Basic and acidic residues" evidence="1">
    <location>
        <begin position="54"/>
        <end position="75"/>
    </location>
</feature>
<gene>
    <name evidence="2" type="ORF">SAMN04488011_105183</name>
</gene>
<accession>A0A1H8ICF8</accession>
<organism evidence="2 3">
    <name type="scientific">Palleronia pelagia</name>
    <dbReference type="NCBI Taxonomy" id="387096"/>
    <lineage>
        <taxon>Bacteria</taxon>
        <taxon>Pseudomonadati</taxon>
        <taxon>Pseudomonadota</taxon>
        <taxon>Alphaproteobacteria</taxon>
        <taxon>Rhodobacterales</taxon>
        <taxon>Roseobacteraceae</taxon>
        <taxon>Palleronia</taxon>
    </lineage>
</organism>
<keyword evidence="3" id="KW-1185">Reference proteome</keyword>
<dbReference type="Proteomes" id="UP000199372">
    <property type="component" value="Unassembled WGS sequence"/>
</dbReference>
<evidence type="ECO:0000313" key="3">
    <source>
        <dbReference type="Proteomes" id="UP000199372"/>
    </source>
</evidence>
<dbReference type="EMBL" id="FOCM01000005">
    <property type="protein sequence ID" value="SEN66134.1"/>
    <property type="molecule type" value="Genomic_DNA"/>
</dbReference>
<reference evidence="3" key="1">
    <citation type="submission" date="2016-10" db="EMBL/GenBank/DDBJ databases">
        <authorList>
            <person name="Varghese N."/>
            <person name="Submissions S."/>
        </authorList>
    </citation>
    <scope>NUCLEOTIDE SEQUENCE [LARGE SCALE GENOMIC DNA]</scope>
    <source>
        <strain evidence="3">DSM 26893</strain>
    </source>
</reference>
<feature type="compositionally biased region" description="Basic and acidic residues" evidence="1">
    <location>
        <begin position="1"/>
        <end position="17"/>
    </location>
</feature>
<protein>
    <submittedName>
        <fullName evidence="2">Uncharacterized protein</fullName>
    </submittedName>
</protein>
<name>A0A1H8ICF8_9RHOB</name>
<evidence type="ECO:0000313" key="2">
    <source>
        <dbReference type="EMBL" id="SEN66134.1"/>
    </source>
</evidence>